<dbReference type="AlphaFoldDB" id="A0A3Q7FPT5"/>
<protein>
    <submittedName>
        <fullName evidence="1">Uncharacterized protein</fullName>
    </submittedName>
</protein>
<keyword evidence="2" id="KW-1185">Reference proteome</keyword>
<dbReference type="InParanoid" id="A0A3Q7FPT5"/>
<reference evidence="1" key="2">
    <citation type="submission" date="2019-01" db="UniProtKB">
        <authorList>
            <consortium name="EnsemblPlants"/>
        </authorList>
    </citation>
    <scope>IDENTIFICATION</scope>
    <source>
        <strain evidence="1">cv. Heinz 1706</strain>
    </source>
</reference>
<accession>A0A3Q7FPT5</accession>
<dbReference type="EnsemblPlants" id="Solyc03g096410.1.1">
    <property type="protein sequence ID" value="Solyc03g096410.1.1.1"/>
    <property type="gene ID" value="Solyc03g096410.1"/>
</dbReference>
<name>A0A3Q7FPT5_SOLLC</name>
<sequence length="50" mass="5706">MTDCANAESCSEYCWNSCSYCDVRPLYEDCCVNRCCPTFAQSLLNILRPN</sequence>
<dbReference type="PaxDb" id="4081-Solyc03g096410.1.1"/>
<dbReference type="Gramene" id="Solyc03g096410.1.1">
    <property type="protein sequence ID" value="Solyc03g096410.1.1.1"/>
    <property type="gene ID" value="Solyc03g096410.1"/>
</dbReference>
<dbReference type="Proteomes" id="UP000004994">
    <property type="component" value="Chromosome 3"/>
</dbReference>
<evidence type="ECO:0000313" key="2">
    <source>
        <dbReference type="Proteomes" id="UP000004994"/>
    </source>
</evidence>
<reference evidence="1" key="1">
    <citation type="journal article" date="2012" name="Nature">
        <title>The tomato genome sequence provides insights into fleshy fruit evolution.</title>
        <authorList>
            <consortium name="Tomato Genome Consortium"/>
        </authorList>
    </citation>
    <scope>NUCLEOTIDE SEQUENCE [LARGE SCALE GENOMIC DNA]</scope>
    <source>
        <strain evidence="1">cv. Heinz 1706</strain>
    </source>
</reference>
<evidence type="ECO:0000313" key="1">
    <source>
        <dbReference type="EnsemblPlants" id="Solyc03g096410.1.1.1"/>
    </source>
</evidence>
<organism evidence="1">
    <name type="scientific">Solanum lycopersicum</name>
    <name type="common">Tomato</name>
    <name type="synonym">Lycopersicon esculentum</name>
    <dbReference type="NCBI Taxonomy" id="4081"/>
    <lineage>
        <taxon>Eukaryota</taxon>
        <taxon>Viridiplantae</taxon>
        <taxon>Streptophyta</taxon>
        <taxon>Embryophyta</taxon>
        <taxon>Tracheophyta</taxon>
        <taxon>Spermatophyta</taxon>
        <taxon>Magnoliopsida</taxon>
        <taxon>eudicotyledons</taxon>
        <taxon>Gunneridae</taxon>
        <taxon>Pentapetalae</taxon>
        <taxon>asterids</taxon>
        <taxon>lamiids</taxon>
        <taxon>Solanales</taxon>
        <taxon>Solanaceae</taxon>
        <taxon>Solanoideae</taxon>
        <taxon>Solaneae</taxon>
        <taxon>Solanum</taxon>
        <taxon>Solanum subgen. Lycopersicon</taxon>
    </lineage>
</organism>
<proteinExistence type="predicted"/>